<dbReference type="Pfam" id="PF02653">
    <property type="entry name" value="BPD_transp_2"/>
    <property type="match status" value="1"/>
</dbReference>
<organism evidence="7 8">
    <name type="scientific">Granulimonas faecalis</name>
    <dbReference type="NCBI Taxonomy" id="2894155"/>
    <lineage>
        <taxon>Bacteria</taxon>
        <taxon>Bacillati</taxon>
        <taxon>Actinomycetota</taxon>
        <taxon>Coriobacteriia</taxon>
        <taxon>Coriobacteriales</taxon>
        <taxon>Kribbibacteriaceae</taxon>
        <taxon>Granulimonas</taxon>
    </lineage>
</organism>
<evidence type="ECO:0000256" key="5">
    <source>
        <dbReference type="ARBA" id="ARBA00023136"/>
    </source>
</evidence>
<dbReference type="AlphaFoldDB" id="A0AAV5B197"/>
<evidence type="ECO:0000256" key="6">
    <source>
        <dbReference type="SAM" id="Phobius"/>
    </source>
</evidence>
<accession>A0AAV5B197</accession>
<dbReference type="PANTHER" id="PTHR43370:SF1">
    <property type="entry name" value="GUANOSINE ABC TRANSPORTER PERMEASE PROTEIN NUPQ"/>
    <property type="match status" value="1"/>
</dbReference>
<evidence type="ECO:0000256" key="4">
    <source>
        <dbReference type="ARBA" id="ARBA00022989"/>
    </source>
</evidence>
<comment type="caution">
    <text evidence="7">The sequence shown here is derived from an EMBL/GenBank/DDBJ whole genome shotgun (WGS) entry which is preliminary data.</text>
</comment>
<dbReference type="EMBL" id="BQKC01000001">
    <property type="protein sequence ID" value="GJM54917.1"/>
    <property type="molecule type" value="Genomic_DNA"/>
</dbReference>
<keyword evidence="3 6" id="KW-0812">Transmembrane</keyword>
<feature type="transmembrane region" description="Helical" evidence="6">
    <location>
        <begin position="197"/>
        <end position="216"/>
    </location>
</feature>
<dbReference type="RefSeq" id="WP_135978661.1">
    <property type="nucleotide sequence ID" value="NZ_BQKC01000001.1"/>
</dbReference>
<keyword evidence="5 6" id="KW-0472">Membrane</keyword>
<protein>
    <submittedName>
        <fullName evidence="7">ABC transporter permease</fullName>
    </submittedName>
</protein>
<dbReference type="Proteomes" id="UP001055025">
    <property type="component" value="Unassembled WGS sequence"/>
</dbReference>
<evidence type="ECO:0000256" key="1">
    <source>
        <dbReference type="ARBA" id="ARBA00004651"/>
    </source>
</evidence>
<proteinExistence type="predicted"/>
<keyword evidence="4 6" id="KW-1133">Transmembrane helix</keyword>
<feature type="transmembrane region" description="Helical" evidence="6">
    <location>
        <begin position="271"/>
        <end position="292"/>
    </location>
</feature>
<dbReference type="PANTHER" id="PTHR43370">
    <property type="entry name" value="SUGAR ABC TRANSPORTER INTEGRAL MEMBRANE PROTEIN-RELATED"/>
    <property type="match status" value="1"/>
</dbReference>
<feature type="transmembrane region" description="Helical" evidence="6">
    <location>
        <begin position="222"/>
        <end position="240"/>
    </location>
</feature>
<sequence length="311" mass="32964">MEAFLSSMPDVLATTIRMTVPLLFVALGELFSERAGLVNIGLDGLMTIGAFTGFVVGYQTGNLWLGVLCGAVAGIAVNMVYAFCTVSLRVDQTVTGMAINILAPGIATFAYKVIFGDGSTLVQGTTMDKLAVPGLSAIPFVGDILFNQTILAYLAYIAVPLCWFYFARTRGGLNFRSVGENPQAAETLGIDAIRTKYLASVVCGALAGIGGAFLTLCYTSTYATGVVAGRGFIALAAVIFGRWSSVGILGATLLFGFFDAVQIALQVSAPVVPYQFFAMIPYVFTIVALFFFNAQKGGPKANGKPYFREER</sequence>
<feature type="transmembrane region" description="Helical" evidence="6">
    <location>
        <begin position="247"/>
        <end position="265"/>
    </location>
</feature>
<feature type="transmembrane region" description="Helical" evidence="6">
    <location>
        <begin position="12"/>
        <end position="30"/>
    </location>
</feature>
<keyword evidence="8" id="KW-1185">Reference proteome</keyword>
<feature type="transmembrane region" description="Helical" evidence="6">
    <location>
        <begin position="150"/>
        <end position="167"/>
    </location>
</feature>
<dbReference type="CDD" id="cd06580">
    <property type="entry name" value="TM_PBP1_transp_TpRbsC_like"/>
    <property type="match status" value="1"/>
</dbReference>
<feature type="transmembrane region" description="Helical" evidence="6">
    <location>
        <begin position="63"/>
        <end position="84"/>
    </location>
</feature>
<evidence type="ECO:0000313" key="8">
    <source>
        <dbReference type="Proteomes" id="UP001055025"/>
    </source>
</evidence>
<evidence type="ECO:0000313" key="7">
    <source>
        <dbReference type="EMBL" id="GJM54917.1"/>
    </source>
</evidence>
<name>A0AAV5B197_9ACTN</name>
<evidence type="ECO:0000256" key="2">
    <source>
        <dbReference type="ARBA" id="ARBA00022475"/>
    </source>
</evidence>
<feature type="transmembrane region" description="Helical" evidence="6">
    <location>
        <begin position="96"/>
        <end position="114"/>
    </location>
</feature>
<feature type="transmembrane region" description="Helical" evidence="6">
    <location>
        <begin position="37"/>
        <end position="57"/>
    </location>
</feature>
<dbReference type="GO" id="GO:0022857">
    <property type="term" value="F:transmembrane transporter activity"/>
    <property type="evidence" value="ECO:0007669"/>
    <property type="project" value="InterPro"/>
</dbReference>
<dbReference type="GO" id="GO:0005886">
    <property type="term" value="C:plasma membrane"/>
    <property type="evidence" value="ECO:0007669"/>
    <property type="project" value="UniProtKB-SubCell"/>
</dbReference>
<dbReference type="InterPro" id="IPR001851">
    <property type="entry name" value="ABC_transp_permease"/>
</dbReference>
<evidence type="ECO:0000256" key="3">
    <source>
        <dbReference type="ARBA" id="ARBA00022692"/>
    </source>
</evidence>
<gene>
    <name evidence="7" type="ORF">ATOP_05720</name>
</gene>
<reference evidence="7" key="1">
    <citation type="journal article" date="2022" name="Int. J. Syst. Evol. Microbiol.">
        <title>Granulimonas faecalis gen. nov., sp. nov., and Leptogranulimonas caecicola gen. nov., sp. nov., novel lactate-producing Atopobiaceae bacteria isolated from mouse intestines, and an emended description of the family Atopobiaceae.</title>
        <authorList>
            <person name="Morinaga K."/>
            <person name="Kusada H."/>
            <person name="Sakamoto S."/>
            <person name="Murakami T."/>
            <person name="Toyoda A."/>
            <person name="Mori H."/>
            <person name="Meng X.Y."/>
            <person name="Takashino M."/>
            <person name="Murotomi K."/>
            <person name="Tamaki H."/>
        </authorList>
    </citation>
    <scope>NUCLEOTIDE SEQUENCE</scope>
    <source>
        <strain evidence="7">OPF53</strain>
    </source>
</reference>
<keyword evidence="2" id="KW-1003">Cell membrane</keyword>
<comment type="subcellular location">
    <subcellularLocation>
        <location evidence="1">Cell membrane</location>
        <topology evidence="1">Multi-pass membrane protein</topology>
    </subcellularLocation>
</comment>